<evidence type="ECO:0000256" key="1">
    <source>
        <dbReference type="SAM" id="MobiDB-lite"/>
    </source>
</evidence>
<feature type="region of interest" description="Disordered" evidence="1">
    <location>
        <begin position="1"/>
        <end position="45"/>
    </location>
</feature>
<dbReference type="AlphaFoldDB" id="A0A835ISD6"/>
<gene>
    <name evidence="2" type="ORF">IFM89_034041</name>
</gene>
<dbReference type="Proteomes" id="UP000631114">
    <property type="component" value="Unassembled WGS sequence"/>
</dbReference>
<feature type="compositionally biased region" description="Polar residues" evidence="1">
    <location>
        <begin position="24"/>
        <end position="35"/>
    </location>
</feature>
<keyword evidence="3" id="KW-1185">Reference proteome</keyword>
<organism evidence="2 3">
    <name type="scientific">Coptis chinensis</name>
    <dbReference type="NCBI Taxonomy" id="261450"/>
    <lineage>
        <taxon>Eukaryota</taxon>
        <taxon>Viridiplantae</taxon>
        <taxon>Streptophyta</taxon>
        <taxon>Embryophyta</taxon>
        <taxon>Tracheophyta</taxon>
        <taxon>Spermatophyta</taxon>
        <taxon>Magnoliopsida</taxon>
        <taxon>Ranunculales</taxon>
        <taxon>Ranunculaceae</taxon>
        <taxon>Coptidoideae</taxon>
        <taxon>Coptis</taxon>
    </lineage>
</organism>
<evidence type="ECO:0000313" key="3">
    <source>
        <dbReference type="Proteomes" id="UP000631114"/>
    </source>
</evidence>
<sequence length="132" mass="14669">MDRVESKGEEEAESQPRRVARMEGSSSRDTSNTPAQIQQQQRQLDYLMEKLGGPPSMWGFFIEEAQPYSESYYGESITLEGSIDSFSTMPTEVKSLSVESSSNEDEPVYMNLDDPIEASSRSAAASIQAKVQ</sequence>
<accession>A0A835ISD6</accession>
<protein>
    <submittedName>
        <fullName evidence="2">Uncharacterized protein</fullName>
    </submittedName>
</protein>
<name>A0A835ISD6_9MAGN</name>
<reference evidence="2 3" key="1">
    <citation type="submission" date="2020-10" db="EMBL/GenBank/DDBJ databases">
        <title>The Coptis chinensis genome and diversification of protoberbering-type alkaloids.</title>
        <authorList>
            <person name="Wang B."/>
            <person name="Shu S."/>
            <person name="Song C."/>
            <person name="Liu Y."/>
        </authorList>
    </citation>
    <scope>NUCLEOTIDE SEQUENCE [LARGE SCALE GENOMIC DNA]</scope>
    <source>
        <strain evidence="2">HL-2020</strain>
        <tissue evidence="2">Leaf</tissue>
    </source>
</reference>
<proteinExistence type="predicted"/>
<comment type="caution">
    <text evidence="2">The sequence shown here is derived from an EMBL/GenBank/DDBJ whole genome shotgun (WGS) entry which is preliminary data.</text>
</comment>
<evidence type="ECO:0000313" key="2">
    <source>
        <dbReference type="EMBL" id="KAF9622806.1"/>
    </source>
</evidence>
<dbReference type="EMBL" id="JADFTS010000002">
    <property type="protein sequence ID" value="KAF9622806.1"/>
    <property type="molecule type" value="Genomic_DNA"/>
</dbReference>